<evidence type="ECO:0000313" key="2">
    <source>
        <dbReference type="EMBL" id="MBO8436095.1"/>
    </source>
</evidence>
<gene>
    <name evidence="2" type="ORF">IAA97_03860</name>
</gene>
<protein>
    <submittedName>
        <fullName evidence="2">Uncharacterized protein</fullName>
    </submittedName>
</protein>
<evidence type="ECO:0000313" key="3">
    <source>
        <dbReference type="Proteomes" id="UP000823615"/>
    </source>
</evidence>
<dbReference type="Proteomes" id="UP000823615">
    <property type="component" value="Unassembled WGS sequence"/>
</dbReference>
<evidence type="ECO:0000256" key="1">
    <source>
        <dbReference type="SAM" id="Phobius"/>
    </source>
</evidence>
<feature type="transmembrane region" description="Helical" evidence="1">
    <location>
        <begin position="6"/>
        <end position="24"/>
    </location>
</feature>
<dbReference type="AlphaFoldDB" id="A0A9D9DZU9"/>
<keyword evidence="1" id="KW-0472">Membrane</keyword>
<comment type="caution">
    <text evidence="2">The sequence shown here is derived from an EMBL/GenBank/DDBJ whole genome shotgun (WGS) entry which is preliminary data.</text>
</comment>
<feature type="transmembrane region" description="Helical" evidence="1">
    <location>
        <begin position="70"/>
        <end position="91"/>
    </location>
</feature>
<keyword evidence="1" id="KW-0812">Transmembrane</keyword>
<reference evidence="2" key="1">
    <citation type="submission" date="2020-10" db="EMBL/GenBank/DDBJ databases">
        <authorList>
            <person name="Gilroy R."/>
        </authorList>
    </citation>
    <scope>NUCLEOTIDE SEQUENCE</scope>
    <source>
        <strain evidence="2">7293</strain>
    </source>
</reference>
<organism evidence="2 3">
    <name type="scientific">Candidatus Ornithospirochaeta stercoripullorum</name>
    <dbReference type="NCBI Taxonomy" id="2840899"/>
    <lineage>
        <taxon>Bacteria</taxon>
        <taxon>Pseudomonadati</taxon>
        <taxon>Spirochaetota</taxon>
        <taxon>Spirochaetia</taxon>
        <taxon>Spirochaetales</taxon>
        <taxon>Spirochaetaceae</taxon>
        <taxon>Spirochaetaceae incertae sedis</taxon>
        <taxon>Candidatus Ornithospirochaeta</taxon>
    </lineage>
</organism>
<dbReference type="EMBL" id="JADIMT010000051">
    <property type="protein sequence ID" value="MBO8436095.1"/>
    <property type="molecule type" value="Genomic_DNA"/>
</dbReference>
<feature type="transmembrane region" description="Helical" evidence="1">
    <location>
        <begin position="45"/>
        <end position="64"/>
    </location>
</feature>
<accession>A0A9D9DZU9</accession>
<keyword evidence="1" id="KW-1133">Transmembrane helix</keyword>
<sequence>MIQFYLVSVVYLVFSSFLLLVDSYRRRLSFMLKAKSRIREKPGLLNFYFILGIVIFLLLLFFPISPGPQIAGDVLPAVFSIGMAFFFRILYSERNRERSDAYLAGKKPRLKKLGFACLFVALLHFLFPSFVLL</sequence>
<name>A0A9D9DZU9_9SPIO</name>
<proteinExistence type="predicted"/>
<reference evidence="2" key="2">
    <citation type="journal article" date="2021" name="PeerJ">
        <title>Extensive microbial diversity within the chicken gut microbiome revealed by metagenomics and culture.</title>
        <authorList>
            <person name="Gilroy R."/>
            <person name="Ravi A."/>
            <person name="Getino M."/>
            <person name="Pursley I."/>
            <person name="Horton D.L."/>
            <person name="Alikhan N.F."/>
            <person name="Baker D."/>
            <person name="Gharbi K."/>
            <person name="Hall N."/>
            <person name="Watson M."/>
            <person name="Adriaenssens E.M."/>
            <person name="Foster-Nyarko E."/>
            <person name="Jarju S."/>
            <person name="Secka A."/>
            <person name="Antonio M."/>
            <person name="Oren A."/>
            <person name="Chaudhuri R.R."/>
            <person name="La Ragione R."/>
            <person name="Hildebrand F."/>
            <person name="Pallen M.J."/>
        </authorList>
    </citation>
    <scope>NUCLEOTIDE SEQUENCE</scope>
    <source>
        <strain evidence="2">7293</strain>
    </source>
</reference>
<feature type="transmembrane region" description="Helical" evidence="1">
    <location>
        <begin position="112"/>
        <end position="132"/>
    </location>
</feature>